<accession>A0A8H5MIP9</accession>
<dbReference type="PANTHER" id="PTHR48228">
    <property type="entry name" value="SUCCINYL-COA--D-CITRAMALATE COA-TRANSFERASE"/>
    <property type="match status" value="1"/>
</dbReference>
<evidence type="ECO:0000313" key="3">
    <source>
        <dbReference type="Proteomes" id="UP000574317"/>
    </source>
</evidence>
<organism evidence="2 3">
    <name type="scientific">Fusarium napiforme</name>
    <dbReference type="NCBI Taxonomy" id="42672"/>
    <lineage>
        <taxon>Eukaryota</taxon>
        <taxon>Fungi</taxon>
        <taxon>Dikarya</taxon>
        <taxon>Ascomycota</taxon>
        <taxon>Pezizomycotina</taxon>
        <taxon>Sordariomycetes</taxon>
        <taxon>Hypocreomycetidae</taxon>
        <taxon>Hypocreales</taxon>
        <taxon>Nectriaceae</taxon>
        <taxon>Fusarium</taxon>
        <taxon>Fusarium fujikuroi species complex</taxon>
    </lineage>
</organism>
<dbReference type="GO" id="GO:0003824">
    <property type="term" value="F:catalytic activity"/>
    <property type="evidence" value="ECO:0007669"/>
    <property type="project" value="InterPro"/>
</dbReference>
<comment type="similarity">
    <text evidence="1">Belongs to the CoA-transferase III family.</text>
</comment>
<proteinExistence type="inferred from homology"/>
<reference evidence="2 3" key="1">
    <citation type="submission" date="2020-05" db="EMBL/GenBank/DDBJ databases">
        <title>Identification and distribution of gene clusters putatively required for synthesis of sphingolipid metabolism inhibitors in phylogenetically diverse species of the filamentous fungus Fusarium.</title>
        <authorList>
            <person name="Kim H.-S."/>
            <person name="Busman M."/>
            <person name="Brown D.W."/>
            <person name="Divon H."/>
            <person name="Uhlig S."/>
            <person name="Proctor R.H."/>
        </authorList>
    </citation>
    <scope>NUCLEOTIDE SEQUENCE [LARGE SCALE GENOMIC DNA]</scope>
    <source>
        <strain evidence="2 3">NRRL 25196</strain>
    </source>
</reference>
<dbReference type="Proteomes" id="UP000574317">
    <property type="component" value="Unassembled WGS sequence"/>
</dbReference>
<dbReference type="InterPro" id="IPR050509">
    <property type="entry name" value="CoA-transferase_III"/>
</dbReference>
<dbReference type="InterPro" id="IPR023606">
    <property type="entry name" value="CoA-Trfase_III_dom_1_sf"/>
</dbReference>
<dbReference type="InterPro" id="IPR044855">
    <property type="entry name" value="CoA-Trfase_III_dom3_sf"/>
</dbReference>
<evidence type="ECO:0000313" key="2">
    <source>
        <dbReference type="EMBL" id="KAF5529342.1"/>
    </source>
</evidence>
<evidence type="ECO:0000256" key="1">
    <source>
        <dbReference type="ARBA" id="ARBA00008383"/>
    </source>
</evidence>
<dbReference type="AlphaFoldDB" id="A0A8H5MIP9"/>
<gene>
    <name evidence="2" type="ORF">FNAPI_13913</name>
</gene>
<name>A0A8H5MIP9_9HYPO</name>
<dbReference type="EMBL" id="JAAOAO010001030">
    <property type="protein sequence ID" value="KAF5529342.1"/>
    <property type="molecule type" value="Genomic_DNA"/>
</dbReference>
<dbReference type="Gene3D" id="3.40.50.10540">
    <property type="entry name" value="Crotonobetainyl-coa:carnitine coa-transferase, domain 1"/>
    <property type="match status" value="1"/>
</dbReference>
<dbReference type="Pfam" id="PF02515">
    <property type="entry name" value="CoA_transf_3"/>
    <property type="match status" value="1"/>
</dbReference>
<sequence length="424" mass="46994">MQLYIEEGYTTKGHFKAIDIPILPINTAKAFARLHIIISNALHMKSTPPLTDLRVVELAGLAPGPFCGQLLSSYGASVLRVDRVGTSENQDLLTSYKSSIILDLKNRDSIRLLEKLLDKADILIDPFRPGVLERLGLCPSSVLLVSNPRLIVVRITGFRRDGPYKDLAGHDINYLAVSGLLSMLGSSELPPSPPGNLLADYAGGGLVAFAGVLMALYHRSSTGKGQVVDASMVDGASYIGTIPRLRSKEPAWSGERGTNLLDGGCPYYQCYECKDEGKYVSVGALEPQFFANLLRGLGLTIDEILGPGLRREDELSWPRMRESFTKRFREKTRKEWERIFDSLDACVTPVLEHKEMEQAGYQQRPIVHLSASPARPVDAQWKGKRLSPGHGAEEVLKTWLGWEQGRDYVFDQETRLFHVVSSKI</sequence>
<protein>
    <submittedName>
        <fullName evidence="2">Alpha-methylacyl racemase</fullName>
    </submittedName>
</protein>
<dbReference type="Gene3D" id="3.30.1540.10">
    <property type="entry name" value="formyl-coa transferase, domain 3"/>
    <property type="match status" value="1"/>
</dbReference>
<dbReference type="PANTHER" id="PTHR48228:SF5">
    <property type="entry name" value="ALPHA-METHYLACYL-COA RACEMASE"/>
    <property type="match status" value="1"/>
</dbReference>
<keyword evidence="3" id="KW-1185">Reference proteome</keyword>
<comment type="caution">
    <text evidence="2">The sequence shown here is derived from an EMBL/GenBank/DDBJ whole genome shotgun (WGS) entry which is preliminary data.</text>
</comment>
<dbReference type="SUPFAM" id="SSF89796">
    <property type="entry name" value="CoA-transferase family III (CaiB/BaiF)"/>
    <property type="match status" value="1"/>
</dbReference>
<dbReference type="InterPro" id="IPR003673">
    <property type="entry name" value="CoA-Trfase_fam_III"/>
</dbReference>